<sequence length="483" mass="52141">MSSDQSVEHYDLISLGSGEAGKFIAWTYRTEHPDSKCAVIERKWLGGSCPNIACLPSKNVIYSAKVAHEAAEGTAFGLPYMAAESKVNMKSVIARKKAMIDGPGGLMDVHKGNFKRTGAELVWGEGRFIGPKTIEVVGSDGSKRVMKGDKVVICTGSRARIDDSVKGLKESKPLTHIEMLDLEEIPRHLVVLGGGYVGVELAQAWKRFGSEVTVIEKHERILKNEDEDMVELLTDILQREGVKFSTDTTITEVTGTSGDAVILKGRTTCGASVEINASHILVAAGRTPNNDTMGAEQGGIKLTSRGFVDVDEFNRASADGVFAVGDCAGSPNFTHVAYDDFRIVRDFLSGKITPETDPQRKSGRQVPWTLFTAPEMAHVGLREHELKAQGIKYRVGKLPIAAFLRTRTLGPGETEGVAKVTVGEDDKILGFTVLGSGVGDLLPVVQLAMKLGVKYTEISNLILTHPTLSEGLVFLFSAVPERS</sequence>
<feature type="binding site" evidence="6">
    <location>
        <begin position="155"/>
        <end position="157"/>
    </location>
    <ligand>
        <name>FAD</name>
        <dbReference type="ChEBI" id="CHEBI:57692"/>
    </ligand>
</feature>
<keyword evidence="2" id="KW-0285">Flavoprotein</keyword>
<feature type="domain" description="FAD/NAD(P)-binding" evidence="9">
    <location>
        <begin position="11"/>
        <end position="339"/>
    </location>
</feature>
<evidence type="ECO:0000259" key="8">
    <source>
        <dbReference type="Pfam" id="PF02852"/>
    </source>
</evidence>
<dbReference type="InterPro" id="IPR023753">
    <property type="entry name" value="FAD/NAD-binding_dom"/>
</dbReference>
<dbReference type="SUPFAM" id="SSF51905">
    <property type="entry name" value="FAD/NAD(P)-binding domain"/>
    <property type="match status" value="1"/>
</dbReference>
<organism evidence="10 11">
    <name type="scientific">Rhizodiscina lignyota</name>
    <dbReference type="NCBI Taxonomy" id="1504668"/>
    <lineage>
        <taxon>Eukaryota</taxon>
        <taxon>Fungi</taxon>
        <taxon>Dikarya</taxon>
        <taxon>Ascomycota</taxon>
        <taxon>Pezizomycotina</taxon>
        <taxon>Dothideomycetes</taxon>
        <taxon>Pleosporomycetidae</taxon>
        <taxon>Aulographales</taxon>
        <taxon>Rhizodiscinaceae</taxon>
        <taxon>Rhizodiscina</taxon>
    </lineage>
</organism>
<dbReference type="InterPro" id="IPR001100">
    <property type="entry name" value="Pyr_nuc-diS_OxRdtase"/>
</dbReference>
<dbReference type="InterPro" id="IPR036188">
    <property type="entry name" value="FAD/NAD-bd_sf"/>
</dbReference>
<dbReference type="SUPFAM" id="SSF55424">
    <property type="entry name" value="FAD/NAD-linked reductases, dimerisation (C-terminal) domain"/>
    <property type="match status" value="1"/>
</dbReference>
<evidence type="ECO:0000256" key="7">
    <source>
        <dbReference type="PIRSR" id="PIRSR000350-4"/>
    </source>
</evidence>
<dbReference type="AlphaFoldDB" id="A0A9P4I731"/>
<comment type="similarity">
    <text evidence="1">Belongs to the class-I pyridine nucleotide-disulfide oxidoreductase family.</text>
</comment>
<name>A0A9P4I731_9PEZI</name>
<feature type="disulfide bond" description="Redox-active" evidence="7">
    <location>
        <begin position="49"/>
        <end position="54"/>
    </location>
</feature>
<keyword evidence="11" id="KW-1185">Reference proteome</keyword>
<keyword evidence="6" id="KW-0547">Nucleotide-binding</keyword>
<evidence type="ECO:0000256" key="6">
    <source>
        <dbReference type="PIRSR" id="PIRSR000350-3"/>
    </source>
</evidence>
<evidence type="ECO:0000256" key="2">
    <source>
        <dbReference type="ARBA" id="ARBA00022630"/>
    </source>
</evidence>
<dbReference type="Proteomes" id="UP000799772">
    <property type="component" value="Unassembled WGS sequence"/>
</dbReference>
<proteinExistence type="inferred from homology"/>
<feature type="binding site" evidence="6">
    <location>
        <position position="326"/>
    </location>
    <ligand>
        <name>FAD</name>
        <dbReference type="ChEBI" id="CHEBI:57692"/>
    </ligand>
</feature>
<dbReference type="InterPro" id="IPR016156">
    <property type="entry name" value="FAD/NAD-linked_Rdtase_dimer_sf"/>
</dbReference>
<protein>
    <submittedName>
        <fullName evidence="10">FAD-dependent pyridine nucleotide-disulfide oxidoreductase</fullName>
    </submittedName>
</protein>
<keyword evidence="3 6" id="KW-0274">FAD</keyword>
<feature type="binding site" evidence="6">
    <location>
        <position position="216"/>
    </location>
    <ligand>
        <name>NAD(+)</name>
        <dbReference type="ChEBI" id="CHEBI:57540"/>
    </ligand>
</feature>
<dbReference type="Pfam" id="PF07992">
    <property type="entry name" value="Pyr_redox_2"/>
    <property type="match status" value="1"/>
</dbReference>
<feature type="binding site" evidence="6">
    <location>
        <position position="126"/>
    </location>
    <ligand>
        <name>FAD</name>
        <dbReference type="ChEBI" id="CHEBI:57692"/>
    </ligand>
</feature>
<dbReference type="GO" id="GO:0050660">
    <property type="term" value="F:flavin adenine dinucleotide binding"/>
    <property type="evidence" value="ECO:0007669"/>
    <property type="project" value="TreeGrafter"/>
</dbReference>
<evidence type="ECO:0000256" key="4">
    <source>
        <dbReference type="ARBA" id="ARBA00023002"/>
    </source>
</evidence>
<feature type="active site" description="Proton acceptor" evidence="5">
    <location>
        <position position="465"/>
    </location>
</feature>
<dbReference type="EMBL" id="ML978137">
    <property type="protein sequence ID" value="KAF2093634.1"/>
    <property type="molecule type" value="Genomic_DNA"/>
</dbReference>
<dbReference type="PRINTS" id="PR00411">
    <property type="entry name" value="PNDRDTASEI"/>
</dbReference>
<evidence type="ECO:0000313" key="10">
    <source>
        <dbReference type="EMBL" id="KAF2093634.1"/>
    </source>
</evidence>
<dbReference type="PANTHER" id="PTHR43014">
    <property type="entry name" value="MERCURIC REDUCTASE"/>
    <property type="match status" value="1"/>
</dbReference>
<evidence type="ECO:0000313" key="11">
    <source>
        <dbReference type="Proteomes" id="UP000799772"/>
    </source>
</evidence>
<dbReference type="GO" id="GO:0003955">
    <property type="term" value="F:NAD(P)H dehydrogenase (quinone) activity"/>
    <property type="evidence" value="ECO:0007669"/>
    <property type="project" value="TreeGrafter"/>
</dbReference>
<accession>A0A9P4I731</accession>
<keyword evidence="6" id="KW-0520">NAD</keyword>
<dbReference type="PANTHER" id="PTHR43014:SF2">
    <property type="entry name" value="MERCURIC REDUCTASE"/>
    <property type="match status" value="1"/>
</dbReference>
<feature type="domain" description="Pyridine nucleotide-disulphide oxidoreductase dimerisation" evidence="8">
    <location>
        <begin position="366"/>
        <end position="472"/>
    </location>
</feature>
<dbReference type="InterPro" id="IPR004099">
    <property type="entry name" value="Pyr_nucl-diS_OxRdtase_dimer"/>
</dbReference>
<dbReference type="Gene3D" id="3.30.390.30">
    <property type="match status" value="1"/>
</dbReference>
<comment type="cofactor">
    <cofactor evidence="6">
        <name>FAD</name>
        <dbReference type="ChEBI" id="CHEBI:57692"/>
    </cofactor>
    <text evidence="6">Binds 1 FAD per subunit.</text>
</comment>
<comment type="caution">
    <text evidence="10">The sequence shown here is derived from an EMBL/GenBank/DDBJ whole genome shotgun (WGS) entry which is preliminary data.</text>
</comment>
<dbReference type="PRINTS" id="PR00368">
    <property type="entry name" value="FADPNR"/>
</dbReference>
<dbReference type="FunFam" id="3.30.390.30:FF:000001">
    <property type="entry name" value="Dihydrolipoyl dehydrogenase"/>
    <property type="match status" value="1"/>
</dbReference>
<dbReference type="PIRSF" id="PIRSF000350">
    <property type="entry name" value="Mercury_reductase_MerA"/>
    <property type="match status" value="1"/>
</dbReference>
<dbReference type="GO" id="GO:0005759">
    <property type="term" value="C:mitochondrial matrix"/>
    <property type="evidence" value="ECO:0007669"/>
    <property type="project" value="UniProtKB-ARBA"/>
</dbReference>
<evidence type="ECO:0000259" key="9">
    <source>
        <dbReference type="Pfam" id="PF07992"/>
    </source>
</evidence>
<evidence type="ECO:0000256" key="1">
    <source>
        <dbReference type="ARBA" id="ARBA00007532"/>
    </source>
</evidence>
<reference evidence="10" key="1">
    <citation type="journal article" date="2020" name="Stud. Mycol.">
        <title>101 Dothideomycetes genomes: a test case for predicting lifestyles and emergence of pathogens.</title>
        <authorList>
            <person name="Haridas S."/>
            <person name="Albert R."/>
            <person name="Binder M."/>
            <person name="Bloem J."/>
            <person name="Labutti K."/>
            <person name="Salamov A."/>
            <person name="Andreopoulos B."/>
            <person name="Baker S."/>
            <person name="Barry K."/>
            <person name="Bills G."/>
            <person name="Bluhm B."/>
            <person name="Cannon C."/>
            <person name="Castanera R."/>
            <person name="Culley D."/>
            <person name="Daum C."/>
            <person name="Ezra D."/>
            <person name="Gonzalez J."/>
            <person name="Henrissat B."/>
            <person name="Kuo A."/>
            <person name="Liang C."/>
            <person name="Lipzen A."/>
            <person name="Lutzoni F."/>
            <person name="Magnuson J."/>
            <person name="Mondo S."/>
            <person name="Nolan M."/>
            <person name="Ohm R."/>
            <person name="Pangilinan J."/>
            <person name="Park H.-J."/>
            <person name="Ramirez L."/>
            <person name="Alfaro M."/>
            <person name="Sun H."/>
            <person name="Tritt A."/>
            <person name="Yoshinaga Y."/>
            <person name="Zwiers L.-H."/>
            <person name="Turgeon B."/>
            <person name="Goodwin S."/>
            <person name="Spatafora J."/>
            <person name="Crous P."/>
            <person name="Grigoriev I."/>
        </authorList>
    </citation>
    <scope>NUCLEOTIDE SEQUENCE</scope>
    <source>
        <strain evidence="10">CBS 133067</strain>
    </source>
</reference>
<evidence type="ECO:0000256" key="5">
    <source>
        <dbReference type="PIRSR" id="PIRSR000350-2"/>
    </source>
</evidence>
<evidence type="ECO:0000256" key="3">
    <source>
        <dbReference type="ARBA" id="ARBA00022827"/>
    </source>
</evidence>
<keyword evidence="4" id="KW-0560">Oxidoreductase</keyword>
<dbReference type="Pfam" id="PF02852">
    <property type="entry name" value="Pyr_redox_dim"/>
    <property type="match status" value="1"/>
</dbReference>
<gene>
    <name evidence="10" type="ORF">NA57DRAFT_69059</name>
</gene>
<feature type="binding site" evidence="6">
    <location>
        <position position="58"/>
    </location>
    <ligand>
        <name>FAD</name>
        <dbReference type="ChEBI" id="CHEBI:57692"/>
    </ligand>
</feature>
<feature type="binding site" evidence="6">
    <location>
        <position position="285"/>
    </location>
    <ligand>
        <name>NAD(+)</name>
        <dbReference type="ChEBI" id="CHEBI:57540"/>
    </ligand>
</feature>
<dbReference type="Gene3D" id="3.50.50.60">
    <property type="entry name" value="FAD/NAD(P)-binding domain"/>
    <property type="match status" value="2"/>
</dbReference>
<dbReference type="OrthoDB" id="361797at2759"/>
<feature type="binding site" evidence="6">
    <location>
        <begin position="193"/>
        <end position="200"/>
    </location>
    <ligand>
        <name>NAD(+)</name>
        <dbReference type="ChEBI" id="CHEBI:57540"/>
    </ligand>
</feature>